<proteinExistence type="predicted"/>
<reference evidence="1" key="1">
    <citation type="submission" date="2014-11" db="EMBL/GenBank/DDBJ databases">
        <authorList>
            <person name="Amaro Gonzalez C."/>
        </authorList>
    </citation>
    <scope>NUCLEOTIDE SEQUENCE</scope>
</reference>
<dbReference type="EMBL" id="GBXM01076086">
    <property type="protein sequence ID" value="JAH32491.1"/>
    <property type="molecule type" value="Transcribed_RNA"/>
</dbReference>
<dbReference type="AlphaFoldDB" id="A0A0E9RTM3"/>
<accession>A0A0E9RTM3</accession>
<name>A0A0E9RTM3_ANGAN</name>
<organism evidence="1">
    <name type="scientific">Anguilla anguilla</name>
    <name type="common">European freshwater eel</name>
    <name type="synonym">Muraena anguilla</name>
    <dbReference type="NCBI Taxonomy" id="7936"/>
    <lineage>
        <taxon>Eukaryota</taxon>
        <taxon>Metazoa</taxon>
        <taxon>Chordata</taxon>
        <taxon>Craniata</taxon>
        <taxon>Vertebrata</taxon>
        <taxon>Euteleostomi</taxon>
        <taxon>Actinopterygii</taxon>
        <taxon>Neopterygii</taxon>
        <taxon>Teleostei</taxon>
        <taxon>Anguilliformes</taxon>
        <taxon>Anguillidae</taxon>
        <taxon>Anguilla</taxon>
    </lineage>
</organism>
<reference evidence="1" key="2">
    <citation type="journal article" date="2015" name="Fish Shellfish Immunol.">
        <title>Early steps in the European eel (Anguilla anguilla)-Vibrio vulnificus interaction in the gills: Role of the RtxA13 toxin.</title>
        <authorList>
            <person name="Callol A."/>
            <person name="Pajuelo D."/>
            <person name="Ebbesson L."/>
            <person name="Teles M."/>
            <person name="MacKenzie S."/>
            <person name="Amaro C."/>
        </authorList>
    </citation>
    <scope>NUCLEOTIDE SEQUENCE</scope>
</reference>
<sequence>MTEQPTITQIASSGKSAKLQLRLPWTEAIRLWVYSSAFPQ</sequence>
<evidence type="ECO:0000313" key="1">
    <source>
        <dbReference type="EMBL" id="JAH32491.1"/>
    </source>
</evidence>
<protein>
    <submittedName>
        <fullName evidence="1">Uncharacterized protein</fullName>
    </submittedName>
</protein>